<proteinExistence type="predicted"/>
<sequence>MEAFEPERSEVRIPKAALDALTAALSVRTAAIRTWPDGIEWMYALGTWDEPHVEMALMPGGEEVWLRMSTDRSSIAVWTIEQWLDFTAELPGATSPD</sequence>
<gene>
    <name evidence="1" type="ORF">M4438_37020</name>
</gene>
<evidence type="ECO:0000313" key="1">
    <source>
        <dbReference type="EMBL" id="MCL3999028.1"/>
    </source>
</evidence>
<accession>A0ABT0P824</accession>
<name>A0ABT0P824_9ACTN</name>
<keyword evidence="2" id="KW-1185">Reference proteome</keyword>
<dbReference type="Proteomes" id="UP001202052">
    <property type="component" value="Unassembled WGS sequence"/>
</dbReference>
<dbReference type="RefSeq" id="WP_249493560.1">
    <property type="nucleotide sequence ID" value="NZ_JAMCCK010000116.1"/>
</dbReference>
<dbReference type="EMBL" id="JAMCCK010000116">
    <property type="protein sequence ID" value="MCL3999028.1"/>
    <property type="molecule type" value="Genomic_DNA"/>
</dbReference>
<protein>
    <submittedName>
        <fullName evidence="1">Uncharacterized protein</fullName>
    </submittedName>
</protein>
<reference evidence="1 2" key="1">
    <citation type="submission" date="2022-05" db="EMBL/GenBank/DDBJ databases">
        <title>Genome Resource of Streptomyces lavenduligriseus GA1-1, a Strain with Broad-Spectrum Antifungal Activity against Phytopathogenic Fungi.</title>
        <authorList>
            <person name="Qi D."/>
        </authorList>
    </citation>
    <scope>NUCLEOTIDE SEQUENCE [LARGE SCALE GENOMIC DNA]</scope>
    <source>
        <strain evidence="1 2">GA1-1</strain>
    </source>
</reference>
<evidence type="ECO:0000313" key="2">
    <source>
        <dbReference type="Proteomes" id="UP001202052"/>
    </source>
</evidence>
<organism evidence="1 2">
    <name type="scientific">Streptomyces lavenduligriseus</name>
    <dbReference type="NCBI Taxonomy" id="67315"/>
    <lineage>
        <taxon>Bacteria</taxon>
        <taxon>Bacillati</taxon>
        <taxon>Actinomycetota</taxon>
        <taxon>Actinomycetes</taxon>
        <taxon>Kitasatosporales</taxon>
        <taxon>Streptomycetaceae</taxon>
        <taxon>Streptomyces</taxon>
    </lineage>
</organism>
<comment type="caution">
    <text evidence="1">The sequence shown here is derived from an EMBL/GenBank/DDBJ whole genome shotgun (WGS) entry which is preliminary data.</text>
</comment>